<dbReference type="EMBL" id="FNND01000003">
    <property type="protein sequence ID" value="SDW66650.1"/>
    <property type="molecule type" value="Genomic_DNA"/>
</dbReference>
<gene>
    <name evidence="2" type="ORF">SAMN05444420_103156</name>
</gene>
<name>A0A1H2VEL6_9FLAO</name>
<dbReference type="RefSeq" id="WP_016420513.1">
    <property type="nucleotide sequence ID" value="NZ_FNND01000003.1"/>
</dbReference>
<accession>A0A1H2VEL6</accession>
<proteinExistence type="predicted"/>
<comment type="caution">
    <text evidence="2">The sequence shown here is derived from an EMBL/GenBank/DDBJ whole genome shotgun (WGS) entry which is preliminary data.</text>
</comment>
<protein>
    <submittedName>
        <fullName evidence="2">Uncharacterized protein</fullName>
    </submittedName>
</protein>
<dbReference type="Proteomes" id="UP000182771">
    <property type="component" value="Unassembled WGS sequence"/>
</dbReference>
<organism evidence="2 3">
    <name type="scientific">Capnocytophaga granulosa</name>
    <dbReference type="NCBI Taxonomy" id="45242"/>
    <lineage>
        <taxon>Bacteria</taxon>
        <taxon>Pseudomonadati</taxon>
        <taxon>Bacteroidota</taxon>
        <taxon>Flavobacteriia</taxon>
        <taxon>Flavobacteriales</taxon>
        <taxon>Flavobacteriaceae</taxon>
        <taxon>Capnocytophaga</taxon>
    </lineage>
</organism>
<feature type="compositionally biased region" description="Basic and acidic residues" evidence="1">
    <location>
        <begin position="83"/>
        <end position="93"/>
    </location>
</feature>
<feature type="region of interest" description="Disordered" evidence="1">
    <location>
        <begin position="74"/>
        <end position="93"/>
    </location>
</feature>
<reference evidence="2 3" key="1">
    <citation type="submission" date="2016-10" db="EMBL/GenBank/DDBJ databases">
        <authorList>
            <person name="Varghese N."/>
            <person name="Submissions S."/>
        </authorList>
    </citation>
    <scope>NUCLEOTIDE SEQUENCE [LARGE SCALE GENOMIC DNA]</scope>
    <source>
        <strain evidence="2 3">DSM 11449</strain>
    </source>
</reference>
<dbReference type="OrthoDB" id="5682237at2"/>
<keyword evidence="3" id="KW-1185">Reference proteome</keyword>
<dbReference type="GeneID" id="85016911"/>
<dbReference type="AlphaFoldDB" id="A0A1H2VEL6"/>
<evidence type="ECO:0000256" key="1">
    <source>
        <dbReference type="SAM" id="MobiDB-lite"/>
    </source>
</evidence>
<evidence type="ECO:0000313" key="2">
    <source>
        <dbReference type="EMBL" id="SDW66650.1"/>
    </source>
</evidence>
<evidence type="ECO:0000313" key="3">
    <source>
        <dbReference type="Proteomes" id="UP000182771"/>
    </source>
</evidence>
<sequence length="220" mass="26487">MSNYKLLRKDFTTEIERCHFCRRRLISQKVYVVKNIDTGEVFSSGRYCTERNVNADLRSIPDFTKYIIETLEDEEGENQNQENQERNIHNQNIHRNDDKKKAVEYIELRENKLIEEFEGVSYRYLKDYYLTFIEKGDLTDEQVRHILNIENAAPDILKLDNLHRCYSYSFWIKKAIREGYSVDFLGSILRYLYKNFKITLKQKESVNNIFTKIGNFRYLD</sequence>